<dbReference type="PANTHER" id="PTHR10363:SF2">
    <property type="entry name" value="BLEOMYCIN HYDROLASE"/>
    <property type="match status" value="1"/>
</dbReference>
<sequence>MKKILISAAALCFSALSFGQHYTFETVTDLEATPVISQGITGTCWSFSTSSFLESEIIRTTGKQIDISEMYNVRNTYPEKARNYIMRQGKAQFSQGGLSHDVINSIARYGMVPQRVYTGLENGQEKHNHIEMVSVLEGMLKVYVENPAKTLSPKWKQAIESVLDVYLGKNVSEFTYEGKQYTPESFLKMTGIRPEDYVSVTSFTHRPFYSDFVLDIPDNFSNGSYYNLPLDEFVAVIDHALENGYTLALDCDVSEPTFSQKNGVAVIPADENDVKTMLSTIKEEKRISQEYRQQEFENYHTTDDHLMHIVGKVKDQEGHVYYKVKNSWGTDKNRVGDSEGYINMSVPYIRLKAISVMLHKDGLSKATRKSLKL</sequence>
<dbReference type="InterPro" id="IPR004134">
    <property type="entry name" value="Peptidase_C1B"/>
</dbReference>
<dbReference type="GO" id="GO:0070005">
    <property type="term" value="F:cysteine-type aminopeptidase activity"/>
    <property type="evidence" value="ECO:0007669"/>
    <property type="project" value="InterPro"/>
</dbReference>
<keyword evidence="4" id="KW-0031">Aminopeptidase</keyword>
<dbReference type="STRING" id="1150368.SAMN02927921_00539"/>
<evidence type="ECO:0000256" key="4">
    <source>
        <dbReference type="PIRNR" id="PIRNR005700"/>
    </source>
</evidence>
<keyword evidence="6" id="KW-0732">Signal</keyword>
<accession>A0A1K1MBG9</accession>
<evidence type="ECO:0000256" key="1">
    <source>
        <dbReference type="ARBA" id="ARBA00022670"/>
    </source>
</evidence>
<dbReference type="GO" id="GO:0009636">
    <property type="term" value="P:response to toxic substance"/>
    <property type="evidence" value="ECO:0007669"/>
    <property type="project" value="TreeGrafter"/>
</dbReference>
<evidence type="ECO:0000256" key="5">
    <source>
        <dbReference type="PIRSR" id="PIRSR005700-1"/>
    </source>
</evidence>
<keyword evidence="2 4" id="KW-0378">Hydrolase</keyword>
<dbReference type="InterPro" id="IPR038765">
    <property type="entry name" value="Papain-like_cys_pep_sf"/>
</dbReference>
<feature type="active site" evidence="5">
    <location>
        <position position="326"/>
    </location>
</feature>
<feature type="signal peptide" evidence="6">
    <location>
        <begin position="1"/>
        <end position="19"/>
    </location>
</feature>
<dbReference type="PANTHER" id="PTHR10363">
    <property type="entry name" value="BLEOMYCIN HYDROLASE"/>
    <property type="match status" value="1"/>
</dbReference>
<dbReference type="Pfam" id="PF03051">
    <property type="entry name" value="Peptidase_C1_2"/>
    <property type="match status" value="1"/>
</dbReference>
<keyword evidence="8" id="KW-1185">Reference proteome</keyword>
<evidence type="ECO:0000313" key="8">
    <source>
        <dbReference type="Proteomes" id="UP000182248"/>
    </source>
</evidence>
<dbReference type="Gene3D" id="3.90.70.10">
    <property type="entry name" value="Cysteine proteinases"/>
    <property type="match status" value="1"/>
</dbReference>
<dbReference type="GO" id="GO:0005737">
    <property type="term" value="C:cytoplasm"/>
    <property type="evidence" value="ECO:0007669"/>
    <property type="project" value="TreeGrafter"/>
</dbReference>
<comment type="similarity">
    <text evidence="4">Belongs to the peptidase C1 family.</text>
</comment>
<dbReference type="RefSeq" id="WP_072315823.1">
    <property type="nucleotide sequence ID" value="NZ_FPJE01000002.1"/>
</dbReference>
<dbReference type="AlphaFoldDB" id="A0A1K1MBG9"/>
<dbReference type="OrthoDB" id="9814054at2"/>
<reference evidence="7 8" key="1">
    <citation type="submission" date="2016-11" db="EMBL/GenBank/DDBJ databases">
        <authorList>
            <person name="Jaros S."/>
            <person name="Januszkiewicz K."/>
            <person name="Wedrychowicz H."/>
        </authorList>
    </citation>
    <scope>NUCLEOTIDE SEQUENCE [LARGE SCALE GENOMIC DNA]</scope>
    <source>
        <strain evidence="7 8">CGMCC 1.12145</strain>
    </source>
</reference>
<dbReference type="GO" id="GO:0043418">
    <property type="term" value="P:homocysteine catabolic process"/>
    <property type="evidence" value="ECO:0007669"/>
    <property type="project" value="TreeGrafter"/>
</dbReference>
<feature type="active site" evidence="5">
    <location>
        <position position="305"/>
    </location>
</feature>
<keyword evidence="3 4" id="KW-0788">Thiol protease</keyword>
<feature type="active site" evidence="5">
    <location>
        <position position="44"/>
    </location>
</feature>
<organism evidence="7 8">
    <name type="scientific">Sinomicrobium oceani</name>
    <dbReference type="NCBI Taxonomy" id="1150368"/>
    <lineage>
        <taxon>Bacteria</taxon>
        <taxon>Pseudomonadati</taxon>
        <taxon>Bacteroidota</taxon>
        <taxon>Flavobacteriia</taxon>
        <taxon>Flavobacteriales</taxon>
        <taxon>Flavobacteriaceae</taxon>
        <taxon>Sinomicrobium</taxon>
    </lineage>
</organism>
<dbReference type="InterPro" id="IPR000169">
    <property type="entry name" value="Pept_cys_AS"/>
</dbReference>
<dbReference type="Proteomes" id="UP000182248">
    <property type="component" value="Unassembled WGS sequence"/>
</dbReference>
<gene>
    <name evidence="7" type="ORF">SAMN02927921_00539</name>
</gene>
<dbReference type="GO" id="GO:0006508">
    <property type="term" value="P:proteolysis"/>
    <property type="evidence" value="ECO:0007669"/>
    <property type="project" value="UniProtKB-KW"/>
</dbReference>
<dbReference type="SUPFAM" id="SSF54001">
    <property type="entry name" value="Cysteine proteinases"/>
    <property type="match status" value="1"/>
</dbReference>
<feature type="chain" id="PRO_5013131686" description="Aminopeptidase" evidence="6">
    <location>
        <begin position="20"/>
        <end position="373"/>
    </location>
</feature>
<proteinExistence type="inferred from homology"/>
<evidence type="ECO:0000313" key="7">
    <source>
        <dbReference type="EMBL" id="SFW20464.1"/>
    </source>
</evidence>
<name>A0A1K1MBG9_9FLAO</name>
<evidence type="ECO:0000256" key="3">
    <source>
        <dbReference type="ARBA" id="ARBA00022807"/>
    </source>
</evidence>
<dbReference type="PIRSF" id="PIRSF005700">
    <property type="entry name" value="PepC"/>
    <property type="match status" value="1"/>
</dbReference>
<protein>
    <recommendedName>
        <fullName evidence="4">Aminopeptidase</fullName>
    </recommendedName>
</protein>
<evidence type="ECO:0000256" key="2">
    <source>
        <dbReference type="ARBA" id="ARBA00022801"/>
    </source>
</evidence>
<keyword evidence="1 4" id="KW-0645">Protease</keyword>
<evidence type="ECO:0000256" key="6">
    <source>
        <dbReference type="SAM" id="SignalP"/>
    </source>
</evidence>
<dbReference type="PROSITE" id="PS00139">
    <property type="entry name" value="THIOL_PROTEASE_CYS"/>
    <property type="match status" value="1"/>
</dbReference>
<dbReference type="EMBL" id="FPJE01000002">
    <property type="protein sequence ID" value="SFW20464.1"/>
    <property type="molecule type" value="Genomic_DNA"/>
</dbReference>